<keyword evidence="10" id="KW-1185">Reference proteome</keyword>
<evidence type="ECO:0000313" key="9">
    <source>
        <dbReference type="EMBL" id="MEC4720327.1"/>
    </source>
</evidence>
<feature type="transmembrane region" description="Helical" evidence="8">
    <location>
        <begin position="82"/>
        <end position="104"/>
    </location>
</feature>
<dbReference type="PANTHER" id="PTHR34979:SF1">
    <property type="entry name" value="INNER MEMBRANE PROTEIN YGAZ"/>
    <property type="match status" value="1"/>
</dbReference>
<evidence type="ECO:0000256" key="6">
    <source>
        <dbReference type="ARBA" id="ARBA00022989"/>
    </source>
</evidence>
<comment type="caution">
    <text evidence="9">The sequence shown here is derived from an EMBL/GenBank/DDBJ whole genome shotgun (WGS) entry which is preliminary data.</text>
</comment>
<proteinExistence type="inferred from homology"/>
<keyword evidence="3" id="KW-0813">Transport</keyword>
<dbReference type="PANTHER" id="PTHR34979">
    <property type="entry name" value="INNER MEMBRANE PROTEIN YGAZ"/>
    <property type="match status" value="1"/>
</dbReference>
<evidence type="ECO:0000256" key="1">
    <source>
        <dbReference type="ARBA" id="ARBA00004651"/>
    </source>
</evidence>
<reference evidence="9 10" key="1">
    <citation type="submission" date="2023-10" db="EMBL/GenBank/DDBJ databases">
        <title>Noviherbaspirillum sp. CPCC 100848 genome assembly.</title>
        <authorList>
            <person name="Li X.Y."/>
            <person name="Fang X.M."/>
        </authorList>
    </citation>
    <scope>NUCLEOTIDE SEQUENCE [LARGE SCALE GENOMIC DNA]</scope>
    <source>
        <strain evidence="9 10">CPCC 100848</strain>
    </source>
</reference>
<dbReference type="RefSeq" id="WP_326507032.1">
    <property type="nucleotide sequence ID" value="NZ_JAWIIV010000010.1"/>
</dbReference>
<dbReference type="Pfam" id="PF03591">
    <property type="entry name" value="AzlC"/>
    <property type="match status" value="1"/>
</dbReference>
<organism evidence="9 10">
    <name type="scientific">Noviherbaspirillum album</name>
    <dbReference type="NCBI Taxonomy" id="3080276"/>
    <lineage>
        <taxon>Bacteria</taxon>
        <taxon>Pseudomonadati</taxon>
        <taxon>Pseudomonadota</taxon>
        <taxon>Betaproteobacteria</taxon>
        <taxon>Burkholderiales</taxon>
        <taxon>Oxalobacteraceae</taxon>
        <taxon>Noviherbaspirillum</taxon>
    </lineage>
</organism>
<sequence>MSKSIANTNQAASSDVEKQAFREAVKASAGTIPGIFAWGMVTGMAMVKSGLTLGQALGMTFVVFAGSAQLAALPLIAAAVPLWVIFVTALVVNLRFVIFSAALAPHFSHLPWHRRLWHSYFTADLTMGIFPLRFSSHTAGETAGKVGYFNGIAYPNWLAWQGGSVLGILLASQIPQSWGIGFAGTLALLSIMIPLTANLAALAGVVVAGATSVLAAGLPYRLGLLLAVVLGMAAAMGFDALFGKKKAGGKGAA</sequence>
<comment type="subcellular location">
    <subcellularLocation>
        <location evidence="1">Cell membrane</location>
        <topology evidence="1">Multi-pass membrane protein</topology>
    </subcellularLocation>
</comment>
<evidence type="ECO:0000256" key="4">
    <source>
        <dbReference type="ARBA" id="ARBA00022475"/>
    </source>
</evidence>
<keyword evidence="5 8" id="KW-0812">Transmembrane</keyword>
<comment type="similarity">
    <text evidence="2">Belongs to the AzlC family.</text>
</comment>
<feature type="transmembrane region" description="Helical" evidence="8">
    <location>
        <begin position="222"/>
        <end position="242"/>
    </location>
</feature>
<keyword evidence="6 8" id="KW-1133">Transmembrane helix</keyword>
<evidence type="ECO:0000256" key="2">
    <source>
        <dbReference type="ARBA" id="ARBA00010735"/>
    </source>
</evidence>
<protein>
    <submittedName>
        <fullName evidence="9">AzlC family ABC transporter permease</fullName>
    </submittedName>
</protein>
<evidence type="ECO:0000256" key="5">
    <source>
        <dbReference type="ARBA" id="ARBA00022692"/>
    </source>
</evidence>
<dbReference type="InterPro" id="IPR011606">
    <property type="entry name" value="Brnchd-chn_aa_trnsp_permease"/>
</dbReference>
<evidence type="ECO:0000256" key="7">
    <source>
        <dbReference type="ARBA" id="ARBA00023136"/>
    </source>
</evidence>
<evidence type="ECO:0000313" key="10">
    <source>
        <dbReference type="Proteomes" id="UP001352263"/>
    </source>
</evidence>
<keyword evidence="7 8" id="KW-0472">Membrane</keyword>
<keyword evidence="4" id="KW-1003">Cell membrane</keyword>
<evidence type="ECO:0000256" key="8">
    <source>
        <dbReference type="SAM" id="Phobius"/>
    </source>
</evidence>
<feature type="transmembrane region" description="Helical" evidence="8">
    <location>
        <begin position="186"/>
        <end position="210"/>
    </location>
</feature>
<evidence type="ECO:0000256" key="3">
    <source>
        <dbReference type="ARBA" id="ARBA00022448"/>
    </source>
</evidence>
<accession>A0ABU6JAP0</accession>
<dbReference type="EMBL" id="JAWIIV010000010">
    <property type="protein sequence ID" value="MEC4720327.1"/>
    <property type="molecule type" value="Genomic_DNA"/>
</dbReference>
<gene>
    <name evidence="9" type="ORF">RY831_14290</name>
</gene>
<name>A0ABU6JAP0_9BURK</name>
<dbReference type="Proteomes" id="UP001352263">
    <property type="component" value="Unassembled WGS sequence"/>
</dbReference>